<feature type="domain" description="Cytochrome c" evidence="8">
    <location>
        <begin position="81"/>
        <end position="160"/>
    </location>
</feature>
<evidence type="ECO:0000256" key="6">
    <source>
        <dbReference type="PROSITE-ProRule" id="PRU00433"/>
    </source>
</evidence>
<comment type="caution">
    <text evidence="9">The sequence shown here is derived from an EMBL/GenBank/DDBJ whole genome shotgun (WGS) entry which is preliminary data.</text>
</comment>
<dbReference type="RefSeq" id="WP_133610688.1">
    <property type="nucleotide sequence ID" value="NZ_SNXW01000009.1"/>
</dbReference>
<dbReference type="GO" id="GO:0005506">
    <property type="term" value="F:iron ion binding"/>
    <property type="evidence" value="ECO:0007669"/>
    <property type="project" value="InterPro"/>
</dbReference>
<name>A0A4R6R5M1_9BURK</name>
<dbReference type="SUPFAM" id="SSF46626">
    <property type="entry name" value="Cytochrome c"/>
    <property type="match status" value="1"/>
</dbReference>
<dbReference type="AlphaFoldDB" id="A0A4R6R5M1"/>
<keyword evidence="3 6" id="KW-0479">Metal-binding</keyword>
<evidence type="ECO:0000259" key="8">
    <source>
        <dbReference type="PROSITE" id="PS51007"/>
    </source>
</evidence>
<evidence type="ECO:0000256" key="3">
    <source>
        <dbReference type="ARBA" id="ARBA00022723"/>
    </source>
</evidence>
<evidence type="ECO:0000313" key="9">
    <source>
        <dbReference type="EMBL" id="TDP81092.1"/>
    </source>
</evidence>
<keyword evidence="2 6" id="KW-0349">Heme</keyword>
<dbReference type="EMBL" id="SNXW01000009">
    <property type="protein sequence ID" value="TDP81092.1"/>
    <property type="molecule type" value="Genomic_DNA"/>
</dbReference>
<reference evidence="9 10" key="1">
    <citation type="submission" date="2019-03" db="EMBL/GenBank/DDBJ databases">
        <title>Genomic Encyclopedia of Type Strains, Phase IV (KMG-IV): sequencing the most valuable type-strain genomes for metagenomic binning, comparative biology and taxonomic classification.</title>
        <authorList>
            <person name="Goeker M."/>
        </authorList>
    </citation>
    <scope>NUCLEOTIDE SEQUENCE [LARGE SCALE GENOMIC DNA]</scope>
    <source>
        <strain evidence="9 10">DSM 11901</strain>
    </source>
</reference>
<dbReference type="PANTHER" id="PTHR40942:SF4">
    <property type="entry name" value="CYTOCHROME C5"/>
    <property type="match status" value="1"/>
</dbReference>
<dbReference type="PRINTS" id="PR00607">
    <property type="entry name" value="CYTCHROMECIE"/>
</dbReference>
<dbReference type="GO" id="GO:0009055">
    <property type="term" value="F:electron transfer activity"/>
    <property type="evidence" value="ECO:0007669"/>
    <property type="project" value="InterPro"/>
</dbReference>
<keyword evidence="7" id="KW-0472">Membrane</keyword>
<feature type="transmembrane region" description="Helical" evidence="7">
    <location>
        <begin position="22"/>
        <end position="44"/>
    </location>
</feature>
<dbReference type="Proteomes" id="UP000294593">
    <property type="component" value="Unassembled WGS sequence"/>
</dbReference>
<keyword evidence="10" id="KW-1185">Reference proteome</keyword>
<dbReference type="PANTHER" id="PTHR40942">
    <property type="match status" value="1"/>
</dbReference>
<evidence type="ECO:0000256" key="7">
    <source>
        <dbReference type="SAM" id="Phobius"/>
    </source>
</evidence>
<keyword evidence="7" id="KW-0812">Transmembrane</keyword>
<dbReference type="PROSITE" id="PS51007">
    <property type="entry name" value="CYTC"/>
    <property type="match status" value="1"/>
</dbReference>
<keyword evidence="5 6" id="KW-0408">Iron</keyword>
<dbReference type="OrthoDB" id="9814708at2"/>
<dbReference type="InterPro" id="IPR002323">
    <property type="entry name" value="Cyt_CIE"/>
</dbReference>
<protein>
    <submittedName>
        <fullName evidence="9">Cytochrome c5</fullName>
    </submittedName>
</protein>
<keyword evidence="4" id="KW-0249">Electron transport</keyword>
<evidence type="ECO:0000256" key="4">
    <source>
        <dbReference type="ARBA" id="ARBA00022982"/>
    </source>
</evidence>
<organism evidence="9 10">
    <name type="scientific">Aquabacterium commune</name>
    <dbReference type="NCBI Taxonomy" id="70586"/>
    <lineage>
        <taxon>Bacteria</taxon>
        <taxon>Pseudomonadati</taxon>
        <taxon>Pseudomonadota</taxon>
        <taxon>Betaproteobacteria</taxon>
        <taxon>Burkholderiales</taxon>
        <taxon>Aquabacterium</taxon>
    </lineage>
</organism>
<accession>A0A4R6R5M1</accession>
<keyword evidence="1" id="KW-0813">Transport</keyword>
<gene>
    <name evidence="9" type="ORF">EV672_109135</name>
</gene>
<evidence type="ECO:0000256" key="1">
    <source>
        <dbReference type="ARBA" id="ARBA00022448"/>
    </source>
</evidence>
<dbReference type="Gene3D" id="1.10.760.10">
    <property type="entry name" value="Cytochrome c-like domain"/>
    <property type="match status" value="1"/>
</dbReference>
<sequence length="177" mass="17767">MSQAPQSHESGHEGPIQTPQQLMAAVAAAFIVPVAVIALLVNYVNSTAKDAAGSDALSGQATAQRIMPVGTVEIKLASANTGPRSGEEVYKAQCVNCHGAGMLGAPKFGDAGAWSGRLGQGDAKLLEHALKGLNAMPAQGGADYSDHEVHRAVVYMANGSGGKLAEPAAPAAAASAP</sequence>
<dbReference type="InterPro" id="IPR036909">
    <property type="entry name" value="Cyt_c-like_dom_sf"/>
</dbReference>
<dbReference type="GO" id="GO:0020037">
    <property type="term" value="F:heme binding"/>
    <property type="evidence" value="ECO:0007669"/>
    <property type="project" value="InterPro"/>
</dbReference>
<dbReference type="Pfam" id="PF13442">
    <property type="entry name" value="Cytochrome_CBB3"/>
    <property type="match status" value="1"/>
</dbReference>
<evidence type="ECO:0000256" key="2">
    <source>
        <dbReference type="ARBA" id="ARBA00022617"/>
    </source>
</evidence>
<evidence type="ECO:0000256" key="5">
    <source>
        <dbReference type="ARBA" id="ARBA00023004"/>
    </source>
</evidence>
<proteinExistence type="predicted"/>
<keyword evidence="7" id="KW-1133">Transmembrane helix</keyword>
<dbReference type="InterPro" id="IPR009056">
    <property type="entry name" value="Cyt_c-like_dom"/>
</dbReference>
<evidence type="ECO:0000313" key="10">
    <source>
        <dbReference type="Proteomes" id="UP000294593"/>
    </source>
</evidence>